<dbReference type="InParanoid" id="A0A3N4M8N5"/>
<gene>
    <name evidence="3" type="ORF">L211DRAFT_901093</name>
</gene>
<accession>A0A3N4M8N5</accession>
<name>A0A3N4M8N5_9PEZI</name>
<reference evidence="3 4" key="1">
    <citation type="journal article" date="2018" name="Nat. Ecol. Evol.">
        <title>Pezizomycetes genomes reveal the molecular basis of ectomycorrhizal truffle lifestyle.</title>
        <authorList>
            <person name="Murat C."/>
            <person name="Payen T."/>
            <person name="Noel B."/>
            <person name="Kuo A."/>
            <person name="Morin E."/>
            <person name="Chen J."/>
            <person name="Kohler A."/>
            <person name="Krizsan K."/>
            <person name="Balestrini R."/>
            <person name="Da Silva C."/>
            <person name="Montanini B."/>
            <person name="Hainaut M."/>
            <person name="Levati E."/>
            <person name="Barry K.W."/>
            <person name="Belfiori B."/>
            <person name="Cichocki N."/>
            <person name="Clum A."/>
            <person name="Dockter R.B."/>
            <person name="Fauchery L."/>
            <person name="Guy J."/>
            <person name="Iotti M."/>
            <person name="Le Tacon F."/>
            <person name="Lindquist E.A."/>
            <person name="Lipzen A."/>
            <person name="Malagnac F."/>
            <person name="Mello A."/>
            <person name="Molinier V."/>
            <person name="Miyauchi S."/>
            <person name="Poulain J."/>
            <person name="Riccioni C."/>
            <person name="Rubini A."/>
            <person name="Sitrit Y."/>
            <person name="Splivallo R."/>
            <person name="Traeger S."/>
            <person name="Wang M."/>
            <person name="Zifcakova L."/>
            <person name="Wipf D."/>
            <person name="Zambonelli A."/>
            <person name="Paolocci F."/>
            <person name="Nowrousian M."/>
            <person name="Ottonello S."/>
            <person name="Baldrian P."/>
            <person name="Spatafora J.W."/>
            <person name="Henrissat B."/>
            <person name="Nagy L.G."/>
            <person name="Aury J.M."/>
            <person name="Wincker P."/>
            <person name="Grigoriev I.V."/>
            <person name="Bonfante P."/>
            <person name="Martin F.M."/>
        </authorList>
    </citation>
    <scope>NUCLEOTIDE SEQUENCE [LARGE SCALE GENOMIC DNA]</scope>
    <source>
        <strain evidence="3 4">ATCC MYA-4762</strain>
    </source>
</reference>
<sequence>MAARNNDRHAAEREPLITNPSDPARLRKEASIRHKLRTYEAILALRAGYMPTTGQILQWVRYALRNSAVLDSRNRSLSVPGRQFVRGLRAWVEAVTDLAEQKNGDDKIQDFLYHTSHAQVSARLPGIGTSATTPTSTDVQNLYSRLRLLFGLLYSSPEFRKLAHDFTLIARDLFADAASLTASYASQLATQAQSAAEQARPSDSELANLDEPASPTLPTKQQGEATASRLDTAKAGGPRIPSKAEIKRQAAEKTRTYTEGVRRKTYSAGSEIEEYLRQKFPKQRRDAVINRLKKALADVQSNPDFQETFEFLASLMTDYISHIRDTIVQQGKKVKKETEELQYDEHFAMALQRGKQIIQAFAGEKSLDPLRDALAEVIRDVETDPDLTAFWEDVADLFKKMLREPGFATTDAADAEAHELLDRSKHLLELKTDTYNPHVQSLFDEINAYTTAIQNDKANRRVVAASKKVWSDLVVLDSSSGASKFRARVVRDIIDVMLPKLIEEIKYIPLPRVEYQDKDYDLILENVVLESDHFLPHRLLLEAHTRAEYLSSQSQTFTRHYISSTRLSINQLSLTLKDTSFILRKKTGLIPFSDRGFFDLDLTLSCEILLDKATVVSDDDDEDNDDGDGGEWFRVRSVEVKVDSLTYKYNAYHSWAASLCGVVVRPMVRRLVERVAAEKIREALEMIEREGHALVERARVATIASKGGGSLEAWIRAVLSRPGGGRGGGVEVQARDRGVRLESRGGRRRKGFVVTIGAQEELFPGEHGPGAVLVKVGAAEERVGEGQRVGWRNEVFDL</sequence>
<feature type="region of interest" description="Disordered" evidence="1">
    <location>
        <begin position="193"/>
        <end position="262"/>
    </location>
</feature>
<feature type="domain" description="HAM1-like N-terminal" evidence="2">
    <location>
        <begin position="241"/>
        <end position="602"/>
    </location>
</feature>
<dbReference type="PANTHER" id="PTHR31138">
    <property type="entry name" value="CHROMOSOME 19, WHOLE GENOME SHOTGUN SEQUENCE"/>
    <property type="match status" value="1"/>
</dbReference>
<feature type="domain" description="HAM1-like N-terminal" evidence="2">
    <location>
        <begin position="18"/>
        <end position="214"/>
    </location>
</feature>
<feature type="compositionally biased region" description="Basic and acidic residues" evidence="1">
    <location>
        <begin position="1"/>
        <end position="15"/>
    </location>
</feature>
<proteinExistence type="predicted"/>
<feature type="compositionally biased region" description="Polar residues" evidence="1">
    <location>
        <begin position="216"/>
        <end position="225"/>
    </location>
</feature>
<protein>
    <recommendedName>
        <fullName evidence="2">HAM1-like N-terminal domain-containing protein</fullName>
    </recommendedName>
</protein>
<organism evidence="3 4">
    <name type="scientific">Terfezia boudieri ATCC MYA-4762</name>
    <dbReference type="NCBI Taxonomy" id="1051890"/>
    <lineage>
        <taxon>Eukaryota</taxon>
        <taxon>Fungi</taxon>
        <taxon>Dikarya</taxon>
        <taxon>Ascomycota</taxon>
        <taxon>Pezizomycotina</taxon>
        <taxon>Pezizomycetes</taxon>
        <taxon>Pezizales</taxon>
        <taxon>Pezizaceae</taxon>
        <taxon>Terfezia</taxon>
    </lineage>
</organism>
<dbReference type="AlphaFoldDB" id="A0A3N4M8N5"/>
<dbReference type="Pfam" id="PF19343">
    <property type="entry name" value="HAM1_N"/>
    <property type="match status" value="2"/>
</dbReference>
<evidence type="ECO:0000313" key="3">
    <source>
        <dbReference type="EMBL" id="RPB26255.1"/>
    </source>
</evidence>
<evidence type="ECO:0000259" key="2">
    <source>
        <dbReference type="Pfam" id="PF19343"/>
    </source>
</evidence>
<dbReference type="Proteomes" id="UP000267821">
    <property type="component" value="Unassembled WGS sequence"/>
</dbReference>
<dbReference type="OrthoDB" id="19394at2759"/>
<feature type="compositionally biased region" description="Basic and acidic residues" evidence="1">
    <location>
        <begin position="242"/>
        <end position="262"/>
    </location>
</feature>
<dbReference type="InterPro" id="IPR045967">
    <property type="entry name" value="HAM1-like_N"/>
</dbReference>
<dbReference type="EMBL" id="ML121535">
    <property type="protein sequence ID" value="RPB26255.1"/>
    <property type="molecule type" value="Genomic_DNA"/>
</dbReference>
<evidence type="ECO:0000313" key="4">
    <source>
        <dbReference type="Proteomes" id="UP000267821"/>
    </source>
</evidence>
<dbReference type="PANTHER" id="PTHR31138:SF4">
    <property type="entry name" value="DUF5923 DOMAIN-CONTAINING PROTEIN"/>
    <property type="match status" value="1"/>
</dbReference>
<evidence type="ECO:0000256" key="1">
    <source>
        <dbReference type="SAM" id="MobiDB-lite"/>
    </source>
</evidence>
<feature type="region of interest" description="Disordered" evidence="1">
    <location>
        <begin position="1"/>
        <end position="23"/>
    </location>
</feature>
<dbReference type="STRING" id="1051890.A0A3N4M8N5"/>
<keyword evidence="4" id="KW-1185">Reference proteome</keyword>